<name>A0A397T344_9GLOM</name>
<organism evidence="1 2">
    <name type="scientific">Glomus cerebriforme</name>
    <dbReference type="NCBI Taxonomy" id="658196"/>
    <lineage>
        <taxon>Eukaryota</taxon>
        <taxon>Fungi</taxon>
        <taxon>Fungi incertae sedis</taxon>
        <taxon>Mucoromycota</taxon>
        <taxon>Glomeromycotina</taxon>
        <taxon>Glomeromycetes</taxon>
        <taxon>Glomerales</taxon>
        <taxon>Glomeraceae</taxon>
        <taxon>Glomus</taxon>
    </lineage>
</organism>
<sequence>MNSLYDVSFQNDFLNSNNNIYSTGWTNSDNFNYYPENDDNFIQNFIRDNFIDPRSTFNSNENESN</sequence>
<evidence type="ECO:0000313" key="1">
    <source>
        <dbReference type="EMBL" id="RIA90685.1"/>
    </source>
</evidence>
<gene>
    <name evidence="1" type="ORF">C1645_769407</name>
</gene>
<accession>A0A397T344</accession>
<keyword evidence="2" id="KW-1185">Reference proteome</keyword>
<proteinExistence type="predicted"/>
<dbReference type="Proteomes" id="UP000265703">
    <property type="component" value="Unassembled WGS sequence"/>
</dbReference>
<dbReference type="AlphaFoldDB" id="A0A397T344"/>
<protein>
    <submittedName>
        <fullName evidence="1">Uncharacterized protein</fullName>
    </submittedName>
</protein>
<reference evidence="1 2" key="1">
    <citation type="submission" date="2018-06" db="EMBL/GenBank/DDBJ databases">
        <title>Comparative genomics reveals the genomic features of Rhizophagus irregularis, R. cerebriforme, R. diaphanum and Gigaspora rosea, and their symbiotic lifestyle signature.</title>
        <authorList>
            <person name="Morin E."/>
            <person name="San Clemente H."/>
            <person name="Chen E.C.H."/>
            <person name="De La Providencia I."/>
            <person name="Hainaut M."/>
            <person name="Kuo A."/>
            <person name="Kohler A."/>
            <person name="Murat C."/>
            <person name="Tang N."/>
            <person name="Roy S."/>
            <person name="Loubradou J."/>
            <person name="Henrissat B."/>
            <person name="Grigoriev I.V."/>
            <person name="Corradi N."/>
            <person name="Roux C."/>
            <person name="Martin F.M."/>
        </authorList>
    </citation>
    <scope>NUCLEOTIDE SEQUENCE [LARGE SCALE GENOMIC DNA]</scope>
    <source>
        <strain evidence="1 2">DAOM 227022</strain>
    </source>
</reference>
<comment type="caution">
    <text evidence="1">The sequence shown here is derived from an EMBL/GenBank/DDBJ whole genome shotgun (WGS) entry which is preliminary data.</text>
</comment>
<dbReference type="EMBL" id="QKYT01000174">
    <property type="protein sequence ID" value="RIA90685.1"/>
    <property type="molecule type" value="Genomic_DNA"/>
</dbReference>
<evidence type="ECO:0000313" key="2">
    <source>
        <dbReference type="Proteomes" id="UP000265703"/>
    </source>
</evidence>